<dbReference type="InterPro" id="IPR003964">
    <property type="entry name" value="Carb_kinase"/>
</dbReference>
<keyword evidence="2" id="KW-0808">Transferase</keyword>
<evidence type="ECO:0000256" key="1">
    <source>
        <dbReference type="ARBA" id="ARBA00011066"/>
    </source>
</evidence>
<dbReference type="InterPro" id="IPR001048">
    <property type="entry name" value="Asp/Glu/Uridylate_kinase"/>
</dbReference>
<dbReference type="NCBIfam" id="NF009007">
    <property type="entry name" value="PRK12352.1"/>
    <property type="match status" value="1"/>
</dbReference>
<name>A0A6J6NQ75_9ZZZZ</name>
<evidence type="ECO:0000313" key="7">
    <source>
        <dbReference type="EMBL" id="CAB4844498.1"/>
    </source>
</evidence>
<evidence type="ECO:0000259" key="4">
    <source>
        <dbReference type="Pfam" id="PF00696"/>
    </source>
</evidence>
<dbReference type="Pfam" id="PF00696">
    <property type="entry name" value="AA_kinase"/>
    <property type="match status" value="1"/>
</dbReference>
<dbReference type="EMBL" id="CAEZXN010000005">
    <property type="protein sequence ID" value="CAB4688192.1"/>
    <property type="molecule type" value="Genomic_DNA"/>
</dbReference>
<dbReference type="PANTHER" id="PTHR30409">
    <property type="entry name" value="CARBAMATE KINASE"/>
    <property type="match status" value="1"/>
</dbReference>
<dbReference type="PIRSF" id="PIRSF000723">
    <property type="entry name" value="Carbamate_kin"/>
    <property type="match status" value="1"/>
</dbReference>
<protein>
    <submittedName>
        <fullName evidence="6">Unannotated protein</fullName>
    </submittedName>
</protein>
<accession>A0A6J6NQ75</accession>
<dbReference type="Gene3D" id="3.40.1160.10">
    <property type="entry name" value="Acetylglutamate kinase-like"/>
    <property type="match status" value="1"/>
</dbReference>
<reference evidence="6" key="1">
    <citation type="submission" date="2020-05" db="EMBL/GenBank/DDBJ databases">
        <authorList>
            <person name="Chiriac C."/>
            <person name="Salcher M."/>
            <person name="Ghai R."/>
            <person name="Kavagutti S V."/>
        </authorList>
    </citation>
    <scope>NUCLEOTIDE SEQUENCE</scope>
</reference>
<evidence type="ECO:0000313" key="6">
    <source>
        <dbReference type="EMBL" id="CAB4688192.1"/>
    </source>
</evidence>
<evidence type="ECO:0000313" key="5">
    <source>
        <dbReference type="EMBL" id="CAB4663906.1"/>
    </source>
</evidence>
<dbReference type="SUPFAM" id="SSF53633">
    <property type="entry name" value="Carbamate kinase-like"/>
    <property type="match status" value="1"/>
</dbReference>
<keyword evidence="3" id="KW-0418">Kinase</keyword>
<sequence length="320" mass="33753">MRILVALGGNAMTSPEGSARPEDQRVAITTAMESIAEMIGAGHQVILTHGNGPQVGNILVKNELAASVVPPVPLDWCGAQTQGTIGFTMLNALDAALSSRGIDRKCAAIVTRTEVSAQDEGFSHPTKPIGRYLPKEDAQLLISHGQQWEDRGSKGWRRVVASPDPLSILEVASIEALIDAQFVVIASGGGGIPVIREGKSFRGVEAVIDKDLSAAVLASQLKCDLLVIATDVSHAMLGWGTENQRQIGESSALEMRALMSEFAGGSMGPKVLGACRFAENGGISIITSLQNIERCVEGIDSDVAKYGTVVRGTPKMKEQV</sequence>
<dbReference type="GO" id="GO:0019546">
    <property type="term" value="P:L-arginine deiminase pathway"/>
    <property type="evidence" value="ECO:0007669"/>
    <property type="project" value="TreeGrafter"/>
</dbReference>
<dbReference type="PRINTS" id="PR01469">
    <property type="entry name" value="CARBMTKINASE"/>
</dbReference>
<organism evidence="6">
    <name type="scientific">freshwater metagenome</name>
    <dbReference type="NCBI Taxonomy" id="449393"/>
    <lineage>
        <taxon>unclassified sequences</taxon>
        <taxon>metagenomes</taxon>
        <taxon>ecological metagenomes</taxon>
    </lineage>
</organism>
<dbReference type="GO" id="GO:0008804">
    <property type="term" value="F:carbamate kinase activity"/>
    <property type="evidence" value="ECO:0007669"/>
    <property type="project" value="InterPro"/>
</dbReference>
<feature type="domain" description="Aspartate/glutamate/uridylate kinase" evidence="4">
    <location>
        <begin position="1"/>
        <end position="286"/>
    </location>
</feature>
<proteinExistence type="inferred from homology"/>
<dbReference type="GO" id="GO:0005829">
    <property type="term" value="C:cytosol"/>
    <property type="evidence" value="ECO:0007669"/>
    <property type="project" value="TreeGrafter"/>
</dbReference>
<dbReference type="EMBL" id="CAFBAA010000031">
    <property type="protein sequence ID" value="CAB4844498.1"/>
    <property type="molecule type" value="Genomic_DNA"/>
</dbReference>
<dbReference type="PANTHER" id="PTHR30409:SF1">
    <property type="entry name" value="CARBAMATE KINASE-RELATED"/>
    <property type="match status" value="1"/>
</dbReference>
<comment type="similarity">
    <text evidence="1">Belongs to the carbamate kinase family.</text>
</comment>
<evidence type="ECO:0000256" key="2">
    <source>
        <dbReference type="ARBA" id="ARBA00022679"/>
    </source>
</evidence>
<dbReference type="AlphaFoldDB" id="A0A6J6NQ75"/>
<dbReference type="CDD" id="cd04235">
    <property type="entry name" value="AAK_CK"/>
    <property type="match status" value="1"/>
</dbReference>
<dbReference type="InterPro" id="IPR036393">
    <property type="entry name" value="AceGlu_kinase-like_sf"/>
</dbReference>
<evidence type="ECO:0000256" key="3">
    <source>
        <dbReference type="ARBA" id="ARBA00022777"/>
    </source>
</evidence>
<gene>
    <name evidence="5" type="ORF">UFOPK2342_00008</name>
    <name evidence="6" type="ORF">UFOPK2423_00387</name>
    <name evidence="7" type="ORF">UFOPK3266_01136</name>
</gene>
<dbReference type="EMBL" id="CAEZXB010000001">
    <property type="protein sequence ID" value="CAB4663906.1"/>
    <property type="molecule type" value="Genomic_DNA"/>
</dbReference>